<dbReference type="Pfam" id="PF02321">
    <property type="entry name" value="OEP"/>
    <property type="match status" value="2"/>
</dbReference>
<dbReference type="PANTHER" id="PTHR30203">
    <property type="entry name" value="OUTER MEMBRANE CATION EFFLUX PROTEIN"/>
    <property type="match status" value="1"/>
</dbReference>
<dbReference type="InterPro" id="IPR010131">
    <property type="entry name" value="MdtP/NodT-like"/>
</dbReference>
<proteinExistence type="inferred from homology"/>
<keyword evidence="3 10" id="KW-1134">Transmembrane beta strand</keyword>
<dbReference type="EMBL" id="CP003200">
    <property type="protein sequence ID" value="AEW62336.1"/>
    <property type="molecule type" value="Genomic_DNA"/>
</dbReference>
<evidence type="ECO:0000256" key="5">
    <source>
        <dbReference type="ARBA" id="ARBA00022729"/>
    </source>
</evidence>
<evidence type="ECO:0000313" key="11">
    <source>
        <dbReference type="EMBL" id="AEW62336.1"/>
    </source>
</evidence>
<evidence type="ECO:0000256" key="9">
    <source>
        <dbReference type="ARBA" id="ARBA00037313"/>
    </source>
</evidence>
<dbReference type="SUPFAM" id="SSF56954">
    <property type="entry name" value="Outer membrane efflux proteins (OEP)"/>
    <property type="match status" value="1"/>
</dbReference>
<evidence type="ECO:0000256" key="4">
    <source>
        <dbReference type="ARBA" id="ARBA00022692"/>
    </source>
</evidence>
<dbReference type="NCBIfam" id="TIGR01845">
    <property type="entry name" value="outer_NodT"/>
    <property type="match status" value="1"/>
</dbReference>
<evidence type="ECO:0000256" key="2">
    <source>
        <dbReference type="ARBA" id="ARBA00007613"/>
    </source>
</evidence>
<evidence type="ECO:0000256" key="8">
    <source>
        <dbReference type="ARBA" id="ARBA00023288"/>
    </source>
</evidence>
<dbReference type="NCBIfam" id="NF008524">
    <property type="entry name" value="PRK11459.1"/>
    <property type="match status" value="1"/>
</dbReference>
<evidence type="ECO:0000256" key="3">
    <source>
        <dbReference type="ARBA" id="ARBA00022452"/>
    </source>
</evidence>
<keyword evidence="5 10" id="KW-0732">Signal</keyword>
<dbReference type="AlphaFoldDB" id="A0A0H3GW05"/>
<dbReference type="GO" id="GO:0015562">
    <property type="term" value="F:efflux transmembrane transporter activity"/>
    <property type="evidence" value="ECO:0007669"/>
    <property type="project" value="InterPro"/>
</dbReference>
<dbReference type="PANTHER" id="PTHR30203:SF20">
    <property type="entry name" value="MULTIDRUG RESISTANCE OUTER MEMBRANE PROTEIN MDTP-RELATED"/>
    <property type="match status" value="1"/>
</dbReference>
<gene>
    <name evidence="11" type="ordered locus">KPHS_36380</name>
</gene>
<dbReference type="GO" id="GO:0009279">
    <property type="term" value="C:cell outer membrane"/>
    <property type="evidence" value="ECO:0007669"/>
    <property type="project" value="UniProtKB-SubCell"/>
</dbReference>
<keyword evidence="7 10" id="KW-0564">Palmitate</keyword>
<sequence>MKLILNKSVLAALPLAIALAGCAPSHEVANPPQQQIPASHVSMDLPAAVKNGWPQTDWWKDYHDPQLNNLIQRALANAPDMQIAEQRIRLAEAQARMSQANLGPEMDFSADIERQRMSAEGLMGPFATDTDGNTGPWYTNGTFGLTAGWDLDLWGKNRALVKARIGELKAQVAEQAQTRELLSGSVARLYWQWQTEAAIKAVLQQVKNEQNNIVTVDKALYQRGITNSAEGAENDINVSKTDQQLADVTGTMKEIEARLMALTNSQSQSLNLKPASLPTVSAQLPDTLGYELLARRPDLQVAHWYIEASLSEVDAAKAAFYPDINLMAFLQQDALHLSDLFRHSAQQMGVTAGLTLPIFDSGRLNANLDIASAQNSLSIAQYNKAVVDAVNQVAKTASQVETLMAKSQQQQQVEKDAQRVVDLAQARMAAGILPGSRVSMAKLPALQERITALRLHGQWIDASIQLTSALGGGYHQTVK</sequence>
<name>A0A0H3GW05_KLEPH</name>
<dbReference type="KEGG" id="kpm:KPHS_36380"/>
<dbReference type="SMR" id="A0A0H3GW05"/>
<keyword evidence="12" id="KW-1185">Reference proteome</keyword>
<dbReference type="InterPro" id="IPR003423">
    <property type="entry name" value="OMP_efflux"/>
</dbReference>
<dbReference type="PROSITE" id="PS51257">
    <property type="entry name" value="PROKAR_LIPOPROTEIN"/>
    <property type="match status" value="1"/>
</dbReference>
<comment type="similarity">
    <text evidence="2 10">Belongs to the outer membrane factor (OMF) (TC 1.B.17) family.</text>
</comment>
<comment type="subcellular location">
    <subcellularLocation>
        <location evidence="1 10">Cell outer membrane</location>
        <topology evidence="1 10">Lipid-anchor</topology>
    </subcellularLocation>
</comment>
<dbReference type="PATRIC" id="fig|1125630.4.peg.3545"/>
<feature type="signal peptide" evidence="10">
    <location>
        <begin position="1"/>
        <end position="20"/>
    </location>
</feature>
<dbReference type="Gene3D" id="1.20.1600.10">
    <property type="entry name" value="Outer membrane efflux proteins (OEP)"/>
    <property type="match status" value="1"/>
</dbReference>
<reference evidence="11 12" key="1">
    <citation type="journal article" date="2012" name="J. Bacteriol.">
        <title>Complete genome sequence of Klebsiella pneumoniae subsp. pneumoniae HS11286, a multidrug-resistant strain isolated from human sputum.</title>
        <authorList>
            <person name="Liu P."/>
            <person name="Li P."/>
            <person name="Jiang X."/>
            <person name="Bi D."/>
            <person name="Xie Y."/>
            <person name="Tai C."/>
            <person name="Deng Z."/>
            <person name="Rajakumar K."/>
            <person name="Ou H.Y."/>
        </authorList>
    </citation>
    <scope>NUCLEOTIDE SEQUENCE [LARGE SCALE GENOMIC DNA]</scope>
    <source>
        <strain evidence="11 12">HS11286</strain>
    </source>
</reference>
<feature type="chain" id="PRO_5002610551" evidence="10">
    <location>
        <begin position="21"/>
        <end position="479"/>
    </location>
</feature>
<keyword evidence="4 10" id="KW-0812">Transmembrane</keyword>
<organism evidence="11 12">
    <name type="scientific">Klebsiella pneumoniae subsp. pneumoniae (strain HS11286)</name>
    <dbReference type="NCBI Taxonomy" id="1125630"/>
    <lineage>
        <taxon>Bacteria</taxon>
        <taxon>Pseudomonadati</taxon>
        <taxon>Pseudomonadota</taxon>
        <taxon>Gammaproteobacteria</taxon>
        <taxon>Enterobacterales</taxon>
        <taxon>Enterobacteriaceae</taxon>
        <taxon>Klebsiella/Raoultella group</taxon>
        <taxon>Klebsiella</taxon>
        <taxon>Klebsiella pneumoniae complex</taxon>
    </lineage>
</organism>
<dbReference type="STRING" id="1125630.KPHS_36380"/>
<keyword evidence="8 10" id="KW-0449">Lipoprotein</keyword>
<dbReference type="RefSeq" id="YP_005227938.1">
    <property type="nucleotide sequence ID" value="NC_016845.1"/>
</dbReference>
<dbReference type="RefSeq" id="WP_004149095.1">
    <property type="nucleotide sequence ID" value="NC_016845.1"/>
</dbReference>
<evidence type="ECO:0000256" key="1">
    <source>
        <dbReference type="ARBA" id="ARBA00004459"/>
    </source>
</evidence>
<dbReference type="Gene3D" id="2.20.200.10">
    <property type="entry name" value="Outer membrane efflux proteins (OEP)"/>
    <property type="match status" value="1"/>
</dbReference>
<comment type="function">
    <text evidence="9">Could be involved in resistance to puromycin, acriflavine and tetraphenylarsonium chloride.</text>
</comment>
<dbReference type="HOGENOM" id="CLU_012817_6_3_6"/>
<protein>
    <submittedName>
        <fullName evidence="11">Multidrug resistance outer membrane protein MdtQ</fullName>
    </submittedName>
</protein>
<dbReference type="Proteomes" id="UP000007841">
    <property type="component" value="Chromosome"/>
</dbReference>
<dbReference type="CARD" id="ARO:3007682">
    <property type="molecule name" value="MdtQ"/>
    <property type="mechanism identifier" value="ARO:3000244"/>
    <property type="mechanism name" value="reduced permeability to antibiotic"/>
</dbReference>
<accession>A0A0H3GW05</accession>
<evidence type="ECO:0000256" key="6">
    <source>
        <dbReference type="ARBA" id="ARBA00023136"/>
    </source>
</evidence>
<evidence type="ECO:0000256" key="10">
    <source>
        <dbReference type="RuleBase" id="RU362097"/>
    </source>
</evidence>
<keyword evidence="6 10" id="KW-0472">Membrane</keyword>
<evidence type="ECO:0000313" key="12">
    <source>
        <dbReference type="Proteomes" id="UP000007841"/>
    </source>
</evidence>
<evidence type="ECO:0000256" key="7">
    <source>
        <dbReference type="ARBA" id="ARBA00023139"/>
    </source>
</evidence>
<dbReference type="GeneID" id="11848669"/>